<gene>
    <name evidence="2" type="ORF">GCM10010909_33300</name>
</gene>
<protein>
    <recommendedName>
        <fullName evidence="1">GmrSD restriction endonucleases C-terminal domain-containing protein</fullName>
    </recommendedName>
</protein>
<feature type="domain" description="GmrSD restriction endonucleases C-terminal" evidence="1">
    <location>
        <begin position="594"/>
        <end position="666"/>
    </location>
</feature>
<reference evidence="3" key="1">
    <citation type="journal article" date="2019" name="Int. J. Syst. Evol. Microbiol.">
        <title>The Global Catalogue of Microorganisms (GCM) 10K type strain sequencing project: providing services to taxonomists for standard genome sequencing and annotation.</title>
        <authorList>
            <consortium name="The Broad Institute Genomics Platform"/>
            <consortium name="The Broad Institute Genome Sequencing Center for Infectious Disease"/>
            <person name="Wu L."/>
            <person name="Ma J."/>
        </authorList>
    </citation>
    <scope>NUCLEOTIDE SEQUENCE [LARGE SCALE GENOMIC DNA]</scope>
    <source>
        <strain evidence="3">NBRC 112502</strain>
    </source>
</reference>
<keyword evidence="3" id="KW-1185">Reference proteome</keyword>
<dbReference type="EMBL" id="BSOS01000094">
    <property type="protein sequence ID" value="GLR68648.1"/>
    <property type="molecule type" value="Genomic_DNA"/>
</dbReference>
<dbReference type="InterPro" id="IPR011089">
    <property type="entry name" value="GmrSD_C"/>
</dbReference>
<evidence type="ECO:0000313" key="3">
    <source>
        <dbReference type="Proteomes" id="UP001156641"/>
    </source>
</evidence>
<evidence type="ECO:0000259" key="1">
    <source>
        <dbReference type="Pfam" id="PF07510"/>
    </source>
</evidence>
<dbReference type="Proteomes" id="UP001156641">
    <property type="component" value="Unassembled WGS sequence"/>
</dbReference>
<sequence>MLLDGQQRATAIALAFYDIWSGCDDQAKGALWVDLSTPPKNRPLEFVFRVLTRAHPWGYRRNNPQETLSSSAIRAALCAYQAAHNSLLSKPSDIALWKTWPWDADAPLPVAPMIQAVLAHPNAIEAACTSLRNNLGSLPLFSKEEKFSDEDNKLVRDAQNTFKAQQKVLQEAFDCPTSPSYEQLRRIMGAFNTISFGQRRYRVPALTVDIEQVGDDGPHRSTSAEDAKDAIELLFIRLNAAGTPLAGEELVYSLIKAQWPDVAKWMQNLPNLPALPSRIAAMCVRLVLARHGRRPGDGNATMPSMPGVSEFRNLLKGNNPNHTDFGGQLKEFLDTNAADLLTKAWNFLALPPKEANGKIERAFRLLPAQAVDIAQHSPDVFLLLMRWLDRLNAVKIGVEQISESVHRRTLGFLTAIAWFAPNKSKACAAIWKSLDEDVNEKQLLDRFNQTRFKAACQLSERSDINMIPLPAPNVVFDLCNRFLREDGRTKQTQDKATVNFPKGSFWTDKDWWYDQFSPLLEKSNRDMYNGWRNTANTTNNEEDLEDTDSLVKRAAVHFLDTLWGGKSTVLTYAQRAELHNWYQDYDPSLPEMMDDKNRPWDFDHILPQSFFSGKWSIPQSVKDWCNSIGNLRAWPLEANRADGNVAPRKKLSVQIAEESNYGINSKSILGASFISVDEWPHWLEAVPVRNEAGEVKDNRYLSNNCTENYSDQRIATITAIMMRFAKLYEHWHEELRLGGLW</sequence>
<proteinExistence type="predicted"/>
<comment type="caution">
    <text evidence="2">The sequence shown here is derived from an EMBL/GenBank/DDBJ whole genome shotgun (WGS) entry which is preliminary data.</text>
</comment>
<organism evidence="2 3">
    <name type="scientific">Acidocella aquatica</name>
    <dbReference type="NCBI Taxonomy" id="1922313"/>
    <lineage>
        <taxon>Bacteria</taxon>
        <taxon>Pseudomonadati</taxon>
        <taxon>Pseudomonadota</taxon>
        <taxon>Alphaproteobacteria</taxon>
        <taxon>Acetobacterales</taxon>
        <taxon>Acidocellaceae</taxon>
        <taxon>Acidocella</taxon>
    </lineage>
</organism>
<evidence type="ECO:0000313" key="2">
    <source>
        <dbReference type="EMBL" id="GLR68648.1"/>
    </source>
</evidence>
<dbReference type="Pfam" id="PF07510">
    <property type="entry name" value="GmrSD_C"/>
    <property type="match status" value="1"/>
</dbReference>
<accession>A0ABQ6AAQ6</accession>
<name>A0ABQ6AAQ6_9PROT</name>